<protein>
    <recommendedName>
        <fullName evidence="5">Glutamyl-tRNA(Gln) amidotransferase subunit A</fullName>
        <shortName evidence="5">Glu-ADT subunit A</shortName>
        <ecNumber evidence="5">6.3.5.7</ecNumber>
    </recommendedName>
</protein>
<evidence type="ECO:0000256" key="1">
    <source>
        <dbReference type="ARBA" id="ARBA00022598"/>
    </source>
</evidence>
<dbReference type="Gene3D" id="3.90.1300.10">
    <property type="entry name" value="Amidase signature (AS) domain"/>
    <property type="match status" value="1"/>
</dbReference>
<comment type="subunit">
    <text evidence="5">Heterotrimer of A, B and C subunits.</text>
</comment>
<dbReference type="HAMAP" id="MF_00120">
    <property type="entry name" value="GatA"/>
    <property type="match status" value="1"/>
</dbReference>
<accession>A0A1F7XBP0</accession>
<keyword evidence="1 5" id="KW-0436">Ligase</keyword>
<organism evidence="7 8">
    <name type="scientific">Candidatus Woesebacteria bacterium RBG_16_34_12</name>
    <dbReference type="NCBI Taxonomy" id="1802480"/>
    <lineage>
        <taxon>Bacteria</taxon>
        <taxon>Candidatus Woeseibacteriota</taxon>
    </lineage>
</organism>
<keyword evidence="4 5" id="KW-0648">Protein biosynthesis</keyword>
<dbReference type="Proteomes" id="UP000177053">
    <property type="component" value="Unassembled WGS sequence"/>
</dbReference>
<feature type="active site" description="Acyl-ester intermediate" evidence="5">
    <location>
        <position position="181"/>
    </location>
</feature>
<dbReference type="PANTHER" id="PTHR11895:SF151">
    <property type="entry name" value="GLUTAMYL-TRNA(GLN) AMIDOTRANSFERASE SUBUNIT A"/>
    <property type="match status" value="1"/>
</dbReference>
<dbReference type="InterPro" id="IPR036928">
    <property type="entry name" value="AS_sf"/>
</dbReference>
<evidence type="ECO:0000256" key="3">
    <source>
        <dbReference type="ARBA" id="ARBA00022840"/>
    </source>
</evidence>
<dbReference type="GO" id="GO:0030956">
    <property type="term" value="C:glutamyl-tRNA(Gln) amidotransferase complex"/>
    <property type="evidence" value="ECO:0007669"/>
    <property type="project" value="InterPro"/>
</dbReference>
<dbReference type="InterPro" id="IPR000120">
    <property type="entry name" value="Amidase"/>
</dbReference>
<evidence type="ECO:0000259" key="6">
    <source>
        <dbReference type="Pfam" id="PF01425"/>
    </source>
</evidence>
<comment type="function">
    <text evidence="5">Allows the formation of correctly charged Gln-tRNA(Gln) through the transamidation of misacylated Glu-tRNA(Gln) in organisms which lack glutaminyl-tRNA synthetase. The reaction takes place in the presence of glutamine and ATP through an activated gamma-phospho-Glu-tRNA(Gln).</text>
</comment>
<gene>
    <name evidence="5" type="primary">gatA</name>
    <name evidence="7" type="ORF">A2Z22_04670</name>
</gene>
<dbReference type="PANTHER" id="PTHR11895">
    <property type="entry name" value="TRANSAMIDASE"/>
    <property type="match status" value="1"/>
</dbReference>
<name>A0A1F7XBP0_9BACT</name>
<dbReference type="EC" id="6.3.5.7" evidence="5"/>
<evidence type="ECO:0000256" key="2">
    <source>
        <dbReference type="ARBA" id="ARBA00022741"/>
    </source>
</evidence>
<keyword evidence="2 5" id="KW-0547">Nucleotide-binding</keyword>
<dbReference type="Pfam" id="PF01425">
    <property type="entry name" value="Amidase"/>
    <property type="match status" value="1"/>
</dbReference>
<comment type="similarity">
    <text evidence="5">Belongs to the amidase family. GatA subfamily.</text>
</comment>
<comment type="catalytic activity">
    <reaction evidence="5">
        <text>L-glutamyl-tRNA(Gln) + L-glutamine + ATP + H2O = L-glutaminyl-tRNA(Gln) + L-glutamate + ADP + phosphate + H(+)</text>
        <dbReference type="Rhea" id="RHEA:17521"/>
        <dbReference type="Rhea" id="RHEA-COMP:9681"/>
        <dbReference type="Rhea" id="RHEA-COMP:9684"/>
        <dbReference type="ChEBI" id="CHEBI:15377"/>
        <dbReference type="ChEBI" id="CHEBI:15378"/>
        <dbReference type="ChEBI" id="CHEBI:29985"/>
        <dbReference type="ChEBI" id="CHEBI:30616"/>
        <dbReference type="ChEBI" id="CHEBI:43474"/>
        <dbReference type="ChEBI" id="CHEBI:58359"/>
        <dbReference type="ChEBI" id="CHEBI:78520"/>
        <dbReference type="ChEBI" id="CHEBI:78521"/>
        <dbReference type="ChEBI" id="CHEBI:456216"/>
        <dbReference type="EC" id="6.3.5.7"/>
    </reaction>
</comment>
<dbReference type="EMBL" id="MGFS01000001">
    <property type="protein sequence ID" value="OGM12437.1"/>
    <property type="molecule type" value="Genomic_DNA"/>
</dbReference>
<evidence type="ECO:0000313" key="8">
    <source>
        <dbReference type="Proteomes" id="UP000177053"/>
    </source>
</evidence>
<feature type="active site" description="Charge relay system" evidence="5">
    <location>
        <position position="157"/>
    </location>
</feature>
<dbReference type="GO" id="GO:0006412">
    <property type="term" value="P:translation"/>
    <property type="evidence" value="ECO:0007669"/>
    <property type="project" value="UniProtKB-UniRule"/>
</dbReference>
<dbReference type="InterPro" id="IPR023631">
    <property type="entry name" value="Amidase_dom"/>
</dbReference>
<evidence type="ECO:0000313" key="7">
    <source>
        <dbReference type="EMBL" id="OGM12437.1"/>
    </source>
</evidence>
<dbReference type="InterPro" id="IPR004412">
    <property type="entry name" value="GatA"/>
</dbReference>
<feature type="active site" description="Charge relay system" evidence="5">
    <location>
        <position position="82"/>
    </location>
</feature>
<comment type="caution">
    <text evidence="7">The sequence shown here is derived from an EMBL/GenBank/DDBJ whole genome shotgun (WGS) entry which is preliminary data.</text>
</comment>
<evidence type="ECO:0000256" key="4">
    <source>
        <dbReference type="ARBA" id="ARBA00022917"/>
    </source>
</evidence>
<proteinExistence type="inferred from homology"/>
<dbReference type="AlphaFoldDB" id="A0A1F7XBP0"/>
<reference evidence="7 8" key="1">
    <citation type="journal article" date="2016" name="Nat. Commun.">
        <title>Thousands of microbial genomes shed light on interconnected biogeochemical processes in an aquifer system.</title>
        <authorList>
            <person name="Anantharaman K."/>
            <person name="Brown C.T."/>
            <person name="Hug L.A."/>
            <person name="Sharon I."/>
            <person name="Castelle C.J."/>
            <person name="Probst A.J."/>
            <person name="Thomas B.C."/>
            <person name="Singh A."/>
            <person name="Wilkins M.J."/>
            <person name="Karaoz U."/>
            <person name="Brodie E.L."/>
            <person name="Williams K.H."/>
            <person name="Hubbard S.S."/>
            <person name="Banfield J.F."/>
        </authorList>
    </citation>
    <scope>NUCLEOTIDE SEQUENCE [LARGE SCALE GENOMIC DNA]</scope>
</reference>
<evidence type="ECO:0000256" key="5">
    <source>
        <dbReference type="HAMAP-Rule" id="MF_00120"/>
    </source>
</evidence>
<dbReference type="GO" id="GO:0050567">
    <property type="term" value="F:glutaminyl-tRNA synthase (glutamine-hydrolyzing) activity"/>
    <property type="evidence" value="ECO:0007669"/>
    <property type="project" value="UniProtKB-UniRule"/>
</dbReference>
<dbReference type="GO" id="GO:0005524">
    <property type="term" value="F:ATP binding"/>
    <property type="evidence" value="ECO:0007669"/>
    <property type="project" value="UniProtKB-KW"/>
</dbReference>
<keyword evidence="3 5" id="KW-0067">ATP-binding</keyword>
<dbReference type="SUPFAM" id="SSF75304">
    <property type="entry name" value="Amidase signature (AS) enzymes"/>
    <property type="match status" value="1"/>
</dbReference>
<sequence length="467" mass="51369">MNIPLTIADTQKGLLKKEFSCVELVDSYLARISKYDKDLNSFITVTDELAYSKAKIVDKIIKQLGNDAVIKHQLLGVVVSYKDIFLTKNIRTTAASKVLEGYFPVYSATVVKKLDEAGCITIGKTNCDAWAHGSSGENSDFGLTKNPWNKNYVPGGSSSGSAVAVAANFSLISTGTDTCGSIRLPANYCGIYGLKPTYGSVSRYGIIAMASSLDSIGHFAHCIDDLSTVYKIVKGRDGNDSTLSNDEVKNKKGKFKIGIPKEFFVKGIDKEVKKTLTNAIKLFEEQNNKIVEISLPHTKYALAVYYIIQPAEVSSNLSRFDGIRYGSKRDLFQDEAKRRIMLGTYVLSKGYYDAYYLKAMKVRSIIKKEVDEAFNKVDAILAPVTPTPAFKIGEKASDPLQMYLTDIFAATANLSGIPALAIPYGFSKEGLPLGFQLMGPRFSEKIIFNLAKIYEEALNYKAKIAFP</sequence>
<dbReference type="NCBIfam" id="TIGR00132">
    <property type="entry name" value="gatA"/>
    <property type="match status" value="1"/>
</dbReference>
<feature type="domain" description="Amidase" evidence="6">
    <location>
        <begin position="23"/>
        <end position="445"/>
    </location>
</feature>